<dbReference type="SMART" id="SM00387">
    <property type="entry name" value="HATPase_c"/>
    <property type="match status" value="1"/>
</dbReference>
<evidence type="ECO:0000256" key="7">
    <source>
        <dbReference type="ARBA" id="ARBA00023136"/>
    </source>
</evidence>
<dbReference type="GO" id="GO:0016036">
    <property type="term" value="P:cellular response to phosphate starvation"/>
    <property type="evidence" value="ECO:0007669"/>
    <property type="project" value="TreeGrafter"/>
</dbReference>
<gene>
    <name evidence="12" type="ORF">IZT61_06500</name>
</gene>
<evidence type="ECO:0000256" key="3">
    <source>
        <dbReference type="ARBA" id="ARBA00022553"/>
    </source>
</evidence>
<dbReference type="Pfam" id="PF02518">
    <property type="entry name" value="HATPase_c"/>
    <property type="match status" value="1"/>
</dbReference>
<evidence type="ECO:0000313" key="13">
    <source>
        <dbReference type="Proteomes" id="UP000594759"/>
    </source>
</evidence>
<dbReference type="InterPro" id="IPR003661">
    <property type="entry name" value="HisK_dim/P_dom"/>
</dbReference>
<evidence type="ECO:0000256" key="2">
    <source>
        <dbReference type="ARBA" id="ARBA00012438"/>
    </source>
</evidence>
<dbReference type="CDD" id="cd00082">
    <property type="entry name" value="HisKA"/>
    <property type="match status" value="1"/>
</dbReference>
<dbReference type="PANTHER" id="PTHR45453:SF1">
    <property type="entry name" value="PHOSPHATE REGULON SENSOR PROTEIN PHOR"/>
    <property type="match status" value="1"/>
</dbReference>
<accession>A0A7S9Q0L4</accession>
<dbReference type="GO" id="GO:0000155">
    <property type="term" value="F:phosphorelay sensor kinase activity"/>
    <property type="evidence" value="ECO:0007669"/>
    <property type="project" value="InterPro"/>
</dbReference>
<dbReference type="EC" id="2.7.13.3" evidence="2"/>
<evidence type="ECO:0000259" key="9">
    <source>
        <dbReference type="PROSITE" id="PS50109"/>
    </source>
</evidence>
<organism evidence="12 13">
    <name type="scientific">Pedobacter endophyticus</name>
    <dbReference type="NCBI Taxonomy" id="2789740"/>
    <lineage>
        <taxon>Bacteria</taxon>
        <taxon>Pseudomonadati</taxon>
        <taxon>Bacteroidota</taxon>
        <taxon>Sphingobacteriia</taxon>
        <taxon>Sphingobacteriales</taxon>
        <taxon>Sphingobacteriaceae</taxon>
        <taxon>Pedobacter</taxon>
    </lineage>
</organism>
<dbReference type="SUPFAM" id="SSF55874">
    <property type="entry name" value="ATPase domain of HSP90 chaperone/DNA topoisomerase II/histidine kinase"/>
    <property type="match status" value="1"/>
</dbReference>
<feature type="domain" description="PAC" evidence="11">
    <location>
        <begin position="597"/>
        <end position="649"/>
    </location>
</feature>
<dbReference type="SUPFAM" id="SSF47384">
    <property type="entry name" value="Homodimeric domain of signal transducing histidine kinase"/>
    <property type="match status" value="1"/>
</dbReference>
<evidence type="ECO:0000256" key="1">
    <source>
        <dbReference type="ARBA" id="ARBA00000085"/>
    </source>
</evidence>
<keyword evidence="5" id="KW-0418">Kinase</keyword>
<evidence type="ECO:0000256" key="5">
    <source>
        <dbReference type="ARBA" id="ARBA00022777"/>
    </source>
</evidence>
<dbReference type="GO" id="GO:0005886">
    <property type="term" value="C:plasma membrane"/>
    <property type="evidence" value="ECO:0007669"/>
    <property type="project" value="TreeGrafter"/>
</dbReference>
<feature type="domain" description="Histidine kinase" evidence="9">
    <location>
        <begin position="653"/>
        <end position="867"/>
    </location>
</feature>
<dbReference type="Gene3D" id="3.30.565.10">
    <property type="entry name" value="Histidine kinase-like ATPase, C-terminal domain"/>
    <property type="match status" value="1"/>
</dbReference>
<keyword evidence="13" id="KW-1185">Reference proteome</keyword>
<dbReference type="InterPro" id="IPR000014">
    <property type="entry name" value="PAS"/>
</dbReference>
<dbReference type="Gene3D" id="1.10.287.130">
    <property type="match status" value="1"/>
</dbReference>
<dbReference type="SMART" id="SM00388">
    <property type="entry name" value="HisKA"/>
    <property type="match status" value="1"/>
</dbReference>
<dbReference type="CDD" id="cd00075">
    <property type="entry name" value="HATPase"/>
    <property type="match status" value="1"/>
</dbReference>
<evidence type="ECO:0000313" key="12">
    <source>
        <dbReference type="EMBL" id="QPH40911.1"/>
    </source>
</evidence>
<dbReference type="Pfam" id="PF08448">
    <property type="entry name" value="PAS_4"/>
    <property type="match status" value="3"/>
</dbReference>
<evidence type="ECO:0000259" key="10">
    <source>
        <dbReference type="PROSITE" id="PS50112"/>
    </source>
</evidence>
<dbReference type="EMBL" id="CP064939">
    <property type="protein sequence ID" value="QPH40911.1"/>
    <property type="molecule type" value="Genomic_DNA"/>
</dbReference>
<evidence type="ECO:0000256" key="6">
    <source>
        <dbReference type="ARBA" id="ARBA00023012"/>
    </source>
</evidence>
<name>A0A7S9Q0L4_9SPHI</name>
<keyword evidence="7" id="KW-0472">Membrane</keyword>
<dbReference type="PROSITE" id="PS50109">
    <property type="entry name" value="HIS_KIN"/>
    <property type="match status" value="1"/>
</dbReference>
<dbReference type="InterPro" id="IPR013656">
    <property type="entry name" value="PAS_4"/>
</dbReference>
<dbReference type="AlphaFoldDB" id="A0A7S9Q0L4"/>
<dbReference type="InterPro" id="IPR003594">
    <property type="entry name" value="HATPase_dom"/>
</dbReference>
<protein>
    <recommendedName>
        <fullName evidence="2">histidine kinase</fullName>
        <ecNumber evidence="2">2.7.13.3</ecNumber>
    </recommendedName>
</protein>
<feature type="domain" description="PAS" evidence="10">
    <location>
        <begin position="524"/>
        <end position="594"/>
    </location>
</feature>
<feature type="domain" description="PAC" evidence="11">
    <location>
        <begin position="468"/>
        <end position="523"/>
    </location>
</feature>
<evidence type="ECO:0000256" key="4">
    <source>
        <dbReference type="ARBA" id="ARBA00022679"/>
    </source>
</evidence>
<proteinExistence type="predicted"/>
<dbReference type="SMART" id="SM00086">
    <property type="entry name" value="PAC"/>
    <property type="match status" value="3"/>
</dbReference>
<feature type="coiled-coil region" evidence="8">
    <location>
        <begin position="335"/>
        <end position="383"/>
    </location>
</feature>
<feature type="domain" description="PAC" evidence="11">
    <location>
        <begin position="276"/>
        <end position="330"/>
    </location>
</feature>
<dbReference type="SUPFAM" id="SSF55785">
    <property type="entry name" value="PYP-like sensor domain (PAS domain)"/>
    <property type="match status" value="4"/>
</dbReference>
<dbReference type="PANTHER" id="PTHR45453">
    <property type="entry name" value="PHOSPHATE REGULON SENSOR PROTEIN PHOR"/>
    <property type="match status" value="1"/>
</dbReference>
<dbReference type="InterPro" id="IPR001610">
    <property type="entry name" value="PAC"/>
</dbReference>
<dbReference type="InterPro" id="IPR000700">
    <property type="entry name" value="PAS-assoc_C"/>
</dbReference>
<dbReference type="PROSITE" id="PS50112">
    <property type="entry name" value="PAS"/>
    <property type="match status" value="1"/>
</dbReference>
<dbReference type="KEGG" id="pex:IZT61_06500"/>
<dbReference type="Gene3D" id="3.30.450.20">
    <property type="entry name" value="PAS domain"/>
    <property type="match status" value="4"/>
</dbReference>
<dbReference type="InterPro" id="IPR036097">
    <property type="entry name" value="HisK_dim/P_sf"/>
</dbReference>
<dbReference type="SMART" id="SM00091">
    <property type="entry name" value="PAS"/>
    <property type="match status" value="4"/>
</dbReference>
<dbReference type="InterPro" id="IPR035965">
    <property type="entry name" value="PAS-like_dom_sf"/>
</dbReference>
<keyword evidence="6" id="KW-0902">Two-component regulatory system</keyword>
<sequence length="867" mass="97941">MMIQPNQISGNTFLLEALSLSNDATAIYTSEELHIAFVNNGMLRIWGKDKTVVGKTFEQAIPEIVGQPFTALLQNVWRTGKTFKAHNTPANLEIGGVLGTYYFDFEYRALTDETGLTYCLLHTATDVTERVAAEQAIKFEESQREALENEQALNGELAATNEELMAVNDELQLAQTTLQELNEDLEIRVAEGTQAAESARHRLEAMVMNTPIAMAILRTKDLIVEIANGPMLTVWRRTLDQVLERSLVEIFPELHGQPNPERMRGVMESRKRFSLPETEVILGTVDGTLKSHYARFSYDPIFEQNGEVESILVTVINITEEVNNRKQLEMSSAALKESTNKLALINRELSAINEEYMVINEELESANQELVVAQAQLLRETQEKQLANDRLSANEENLRNIVKQAPVGMCILQGDPLFVVEINDIFLEIIGKPREAFDDLPYWEVNAEAKAFYEPITTQVISTGSTYYANEHEIALMRNGKPETVHVNFVYEPLKDADNKPFALMIVAVDITTQVLARKKIEESEKHFRSLADIVPAKISNALPGGEVTFFNQQWLDYSGMNFEDLRDFGYHEMMHPDEIPEFQRRLKAAAAKGVALEMEMRFKDINGNYRWHLNITSPILDSQGQITMWVGSTTDIERIKEEEQRKDDFIGMVSHELKTPLTSLNAFLQILQRKARNIDDSSSLGPLDRSLSQVKKMTTMINGFLNVSRLEAGKINIDKSSFELGEVMKEIEEEFMIMISSHQIRFSSNGEVQINADRDKISQVISNLISNAVKYSPGGSTIWVRSETVDKEIRVSVKDNGMGISAEDQPKLFDRYYRVEGQQMKTIAGFGIGLYLCAEIIYRHAGKIGVESQIGEGSEFWFSIPL</sequence>
<dbReference type="FunFam" id="3.30.450.20:FF:000099">
    <property type="entry name" value="Sensory box sensor histidine kinase"/>
    <property type="match status" value="1"/>
</dbReference>
<evidence type="ECO:0000256" key="8">
    <source>
        <dbReference type="SAM" id="Coils"/>
    </source>
</evidence>
<dbReference type="PROSITE" id="PS50113">
    <property type="entry name" value="PAC"/>
    <property type="match status" value="3"/>
</dbReference>
<dbReference type="GO" id="GO:0004721">
    <property type="term" value="F:phosphoprotein phosphatase activity"/>
    <property type="evidence" value="ECO:0007669"/>
    <property type="project" value="TreeGrafter"/>
</dbReference>
<keyword evidence="8" id="KW-0175">Coiled coil</keyword>
<comment type="catalytic activity">
    <reaction evidence="1">
        <text>ATP + protein L-histidine = ADP + protein N-phospho-L-histidine.</text>
        <dbReference type="EC" id="2.7.13.3"/>
    </reaction>
</comment>
<dbReference type="InterPro" id="IPR005467">
    <property type="entry name" value="His_kinase_dom"/>
</dbReference>
<dbReference type="InterPro" id="IPR004358">
    <property type="entry name" value="Sig_transdc_His_kin-like_C"/>
</dbReference>
<dbReference type="Pfam" id="PF00512">
    <property type="entry name" value="HisKA"/>
    <property type="match status" value="1"/>
</dbReference>
<evidence type="ECO:0000259" key="11">
    <source>
        <dbReference type="PROSITE" id="PS50113"/>
    </source>
</evidence>
<dbReference type="PRINTS" id="PR00344">
    <property type="entry name" value="BCTRLSENSOR"/>
</dbReference>
<reference evidence="12 13" key="1">
    <citation type="submission" date="2020-11" db="EMBL/GenBank/DDBJ databases">
        <title>Pedobacter endophytica, an endophytic bacteria isolated form Carex pumila.</title>
        <authorList>
            <person name="Peng Y."/>
            <person name="Jiang L."/>
            <person name="Lee J."/>
        </authorList>
    </citation>
    <scope>NUCLEOTIDE SEQUENCE [LARGE SCALE GENOMIC DNA]</scope>
    <source>
        <strain evidence="12 13">JBR3-12</strain>
    </source>
</reference>
<dbReference type="InterPro" id="IPR013655">
    <property type="entry name" value="PAS_fold_3"/>
</dbReference>
<dbReference type="NCBIfam" id="TIGR00229">
    <property type="entry name" value="sensory_box"/>
    <property type="match status" value="1"/>
</dbReference>
<dbReference type="CDD" id="cd00130">
    <property type="entry name" value="PAS"/>
    <property type="match status" value="1"/>
</dbReference>
<dbReference type="Proteomes" id="UP000594759">
    <property type="component" value="Chromosome"/>
</dbReference>
<keyword evidence="4" id="KW-0808">Transferase</keyword>
<dbReference type="InterPro" id="IPR036890">
    <property type="entry name" value="HATPase_C_sf"/>
</dbReference>
<keyword evidence="3" id="KW-0597">Phosphoprotein</keyword>
<dbReference type="InterPro" id="IPR050351">
    <property type="entry name" value="BphY/WalK/GraS-like"/>
</dbReference>
<feature type="coiled-coil region" evidence="8">
    <location>
        <begin position="130"/>
        <end position="188"/>
    </location>
</feature>
<dbReference type="FunFam" id="3.30.565.10:FF:000006">
    <property type="entry name" value="Sensor histidine kinase WalK"/>
    <property type="match status" value="1"/>
</dbReference>
<dbReference type="Pfam" id="PF08447">
    <property type="entry name" value="PAS_3"/>
    <property type="match status" value="1"/>
</dbReference>